<reference evidence="1 2" key="1">
    <citation type="journal article" date="2021" name="Hortic Res">
        <title>High-quality reference genome and annotation aids understanding of berry development for evergreen blueberry (Vaccinium darrowii).</title>
        <authorList>
            <person name="Yu J."/>
            <person name="Hulse-Kemp A.M."/>
            <person name="Babiker E."/>
            <person name="Staton M."/>
        </authorList>
    </citation>
    <scope>NUCLEOTIDE SEQUENCE [LARGE SCALE GENOMIC DNA]</scope>
    <source>
        <strain evidence="2">cv. NJ 8807/NJ 8810</strain>
        <tissue evidence="1">Young leaf</tissue>
    </source>
</reference>
<dbReference type="Proteomes" id="UP000828048">
    <property type="component" value="Chromosome 2"/>
</dbReference>
<dbReference type="EMBL" id="CM037152">
    <property type="protein sequence ID" value="KAH7835099.1"/>
    <property type="molecule type" value="Genomic_DNA"/>
</dbReference>
<evidence type="ECO:0000313" key="2">
    <source>
        <dbReference type="Proteomes" id="UP000828048"/>
    </source>
</evidence>
<proteinExistence type="predicted"/>
<sequence length="320" mass="35798">MLADATAIFAAGLISIGQGGNSSPFANLDLVAFLASFLLVHLGGPDTITTFALEDNELWLRHLLGLGFPCWAVVYALIQSFPKKELLIPPVLIFVAGLIKYIERTLSLYLATSHTIKESRPVELDLGPKYAKLIEVEMVPGRRPDEIDKHSELTDLMVLQNAYRLFNTFRGLTADLLFSSKDCQVSRCFFLERTSADAFKVVEAELNFFYDVLYTKATVVQGMLGYLVRMLLLSLDCTSVALFYRVEKKEFTNFDTGLTYTLLVGTLALDLIASIMVLKSYWTAVSLTKSEYPSQVIAILKMLLNVDKERWPKNPGKKPT</sequence>
<protein>
    <submittedName>
        <fullName evidence="1">Uncharacterized protein</fullName>
    </submittedName>
</protein>
<accession>A0ACB7X362</accession>
<gene>
    <name evidence="1" type="ORF">Vadar_022874</name>
</gene>
<comment type="caution">
    <text evidence="1">The sequence shown here is derived from an EMBL/GenBank/DDBJ whole genome shotgun (WGS) entry which is preliminary data.</text>
</comment>
<keyword evidence="2" id="KW-1185">Reference proteome</keyword>
<organism evidence="1 2">
    <name type="scientific">Vaccinium darrowii</name>
    <dbReference type="NCBI Taxonomy" id="229202"/>
    <lineage>
        <taxon>Eukaryota</taxon>
        <taxon>Viridiplantae</taxon>
        <taxon>Streptophyta</taxon>
        <taxon>Embryophyta</taxon>
        <taxon>Tracheophyta</taxon>
        <taxon>Spermatophyta</taxon>
        <taxon>Magnoliopsida</taxon>
        <taxon>eudicotyledons</taxon>
        <taxon>Gunneridae</taxon>
        <taxon>Pentapetalae</taxon>
        <taxon>asterids</taxon>
        <taxon>Ericales</taxon>
        <taxon>Ericaceae</taxon>
        <taxon>Vaccinioideae</taxon>
        <taxon>Vaccinieae</taxon>
        <taxon>Vaccinium</taxon>
    </lineage>
</organism>
<name>A0ACB7X362_9ERIC</name>
<evidence type="ECO:0000313" key="1">
    <source>
        <dbReference type="EMBL" id="KAH7835099.1"/>
    </source>
</evidence>